<evidence type="ECO:0000313" key="3">
    <source>
        <dbReference type="Proteomes" id="UP000288805"/>
    </source>
</evidence>
<dbReference type="EMBL" id="QGNW01001775">
    <property type="protein sequence ID" value="RVW30989.1"/>
    <property type="molecule type" value="Genomic_DNA"/>
</dbReference>
<reference evidence="2 3" key="1">
    <citation type="journal article" date="2018" name="PLoS Genet.">
        <title>Population sequencing reveals clonal diversity and ancestral inbreeding in the grapevine cultivar Chardonnay.</title>
        <authorList>
            <person name="Roach M.J."/>
            <person name="Johnson D.L."/>
            <person name="Bohlmann J."/>
            <person name="van Vuuren H.J."/>
            <person name="Jones S.J."/>
            <person name="Pretorius I.S."/>
            <person name="Schmidt S.A."/>
            <person name="Borneman A.R."/>
        </authorList>
    </citation>
    <scope>NUCLEOTIDE SEQUENCE [LARGE SCALE GENOMIC DNA]</scope>
    <source>
        <strain evidence="3">cv. Chardonnay</strain>
        <tissue evidence="2">Leaf</tissue>
    </source>
</reference>
<accession>A0A438D698</accession>
<feature type="compositionally biased region" description="Polar residues" evidence="1">
    <location>
        <begin position="24"/>
        <end position="35"/>
    </location>
</feature>
<evidence type="ECO:0000313" key="2">
    <source>
        <dbReference type="EMBL" id="RVW30989.1"/>
    </source>
</evidence>
<evidence type="ECO:0000256" key="1">
    <source>
        <dbReference type="SAM" id="MobiDB-lite"/>
    </source>
</evidence>
<name>A0A438D698_VITVI</name>
<dbReference type="Proteomes" id="UP000288805">
    <property type="component" value="Unassembled WGS sequence"/>
</dbReference>
<protein>
    <submittedName>
        <fullName evidence="2">Uncharacterized protein</fullName>
    </submittedName>
</protein>
<dbReference type="AlphaFoldDB" id="A0A438D698"/>
<proteinExistence type="predicted"/>
<sequence length="118" mass="13181">MSIYCLKFFSSTHKNLASAAAKYTSDQSNKSSQSGGRKGKRLGGVIIARNQGTLKTHVGNLMANLLRIIKEDTTEIDLVSTLTRPMLLTLKPNLKKVLVQAIMNRKPRHTKKFRFLHG</sequence>
<comment type="caution">
    <text evidence="2">The sequence shown here is derived from an EMBL/GenBank/DDBJ whole genome shotgun (WGS) entry which is preliminary data.</text>
</comment>
<gene>
    <name evidence="2" type="ORF">CK203_100652</name>
</gene>
<feature type="region of interest" description="Disordered" evidence="1">
    <location>
        <begin position="22"/>
        <end position="42"/>
    </location>
</feature>
<organism evidence="2 3">
    <name type="scientific">Vitis vinifera</name>
    <name type="common">Grape</name>
    <dbReference type="NCBI Taxonomy" id="29760"/>
    <lineage>
        <taxon>Eukaryota</taxon>
        <taxon>Viridiplantae</taxon>
        <taxon>Streptophyta</taxon>
        <taxon>Embryophyta</taxon>
        <taxon>Tracheophyta</taxon>
        <taxon>Spermatophyta</taxon>
        <taxon>Magnoliopsida</taxon>
        <taxon>eudicotyledons</taxon>
        <taxon>Gunneridae</taxon>
        <taxon>Pentapetalae</taxon>
        <taxon>rosids</taxon>
        <taxon>Vitales</taxon>
        <taxon>Vitaceae</taxon>
        <taxon>Viteae</taxon>
        <taxon>Vitis</taxon>
    </lineage>
</organism>